<feature type="compositionally biased region" description="Low complexity" evidence="1">
    <location>
        <begin position="114"/>
        <end position="185"/>
    </location>
</feature>
<evidence type="ECO:0000256" key="1">
    <source>
        <dbReference type="SAM" id="MobiDB-lite"/>
    </source>
</evidence>
<reference evidence="3 4" key="1">
    <citation type="submission" date="2021-08" db="EMBL/GenBank/DDBJ databases">
        <title>Whole genome sequence of novel Actinomyces species strain MAS-1.</title>
        <authorList>
            <person name="Saito M."/>
            <person name="Kuwahara N."/>
            <person name="Takizawa T."/>
            <person name="Gotouda H."/>
            <person name="Ochiai T."/>
        </authorList>
    </citation>
    <scope>NUCLEOTIDE SEQUENCE [LARGE SCALE GENOMIC DNA]</scope>
    <source>
        <strain evidence="3 4">MAS-1</strain>
    </source>
</reference>
<dbReference type="EMBL" id="AP025017">
    <property type="protein sequence ID" value="BDA63802.1"/>
    <property type="molecule type" value="Genomic_DNA"/>
</dbReference>
<dbReference type="Proteomes" id="UP000824496">
    <property type="component" value="Chromosome"/>
</dbReference>
<evidence type="ECO:0008006" key="5">
    <source>
        <dbReference type="Google" id="ProtNLM"/>
    </source>
</evidence>
<evidence type="ECO:0000256" key="2">
    <source>
        <dbReference type="SAM" id="Phobius"/>
    </source>
</evidence>
<dbReference type="InterPro" id="IPR007391">
    <property type="entry name" value="Vancomycin_resist_VanW"/>
</dbReference>
<dbReference type="Pfam" id="PF04294">
    <property type="entry name" value="VanW"/>
    <property type="match status" value="1"/>
</dbReference>
<feature type="compositionally biased region" description="Basic and acidic residues" evidence="1">
    <location>
        <begin position="279"/>
        <end position="293"/>
    </location>
</feature>
<feature type="compositionally biased region" description="Low complexity" evidence="1">
    <location>
        <begin position="451"/>
        <end position="467"/>
    </location>
</feature>
<feature type="compositionally biased region" description="Low complexity" evidence="1">
    <location>
        <begin position="28"/>
        <end position="42"/>
    </location>
</feature>
<keyword evidence="2" id="KW-1133">Transmembrane helix</keyword>
<dbReference type="InterPro" id="IPR052913">
    <property type="entry name" value="Glycopeptide_resist_protein"/>
</dbReference>
<keyword evidence="2" id="KW-0472">Membrane</keyword>
<feature type="compositionally biased region" description="Low complexity" evidence="1">
    <location>
        <begin position="315"/>
        <end position="405"/>
    </location>
</feature>
<feature type="region of interest" description="Disordered" evidence="1">
    <location>
        <begin position="1"/>
        <end position="468"/>
    </location>
</feature>
<dbReference type="PANTHER" id="PTHR35788:SF1">
    <property type="entry name" value="EXPORTED PROTEIN"/>
    <property type="match status" value="1"/>
</dbReference>
<dbReference type="PANTHER" id="PTHR35788">
    <property type="entry name" value="EXPORTED PROTEIN-RELATED"/>
    <property type="match status" value="1"/>
</dbReference>
<proteinExistence type="predicted"/>
<dbReference type="RefSeq" id="WP_223911020.1">
    <property type="nucleotide sequence ID" value="NZ_AP025017.1"/>
</dbReference>
<organism evidence="3 4">
    <name type="scientific">Actinomyces capricornis</name>
    <dbReference type="NCBI Taxonomy" id="2755559"/>
    <lineage>
        <taxon>Bacteria</taxon>
        <taxon>Bacillati</taxon>
        <taxon>Actinomycetota</taxon>
        <taxon>Actinomycetes</taxon>
        <taxon>Actinomycetales</taxon>
        <taxon>Actinomycetaceae</taxon>
        <taxon>Actinomyces</taxon>
    </lineage>
</organism>
<protein>
    <recommendedName>
        <fullName evidence="5">Transcriptional initiation protein Tat</fullName>
    </recommendedName>
</protein>
<accession>A0ABN6K3R5</accession>
<gene>
    <name evidence="3" type="ORF">MANAM107_06360</name>
</gene>
<feature type="compositionally biased region" description="Low complexity" evidence="1">
    <location>
        <begin position="86"/>
        <end position="101"/>
    </location>
</feature>
<evidence type="ECO:0000313" key="4">
    <source>
        <dbReference type="Proteomes" id="UP000824496"/>
    </source>
</evidence>
<evidence type="ECO:0000313" key="3">
    <source>
        <dbReference type="EMBL" id="BDA63802.1"/>
    </source>
</evidence>
<feature type="transmembrane region" description="Helical" evidence="2">
    <location>
        <begin position="474"/>
        <end position="495"/>
    </location>
</feature>
<name>A0ABN6K3R5_9ACTO</name>
<keyword evidence="4" id="KW-1185">Reference proteome</keyword>
<keyword evidence="2" id="KW-0812">Transmembrane</keyword>
<sequence length="1039" mass="103102">MSQTPRSQGEHPDASHGGAEPEAVADGPATEEALSPPEAPEAGGAGPVAGQDAAVSGGAQDAAEAGSTVEAEGTGVDGAASGGAGPDTADGAGADSAGPVGVERADDGTGPGGASPDSPGGTGAGIASSSGTGAEDASGSDDAAGAAGEAPSASTGDGAEDAGGAASGSAGPGGASPDSPGGPADEVARPPSSASSDEAATPAEPGPDDYGIMPAPDRGAHMISWIQHGGGKLPPSIAPAMPPVAASQPSDDPDPAPQEDPAPREGGFESSITPAVVAHHAERVWSEPGHDASETVLGEARWPALRGETTRDGAAESSADSAGSAAPAAPAGAAPAGAGQSGATPSPGQPDAGGPAAGSPARAGAAASPSTANWATAPAWPLATGDSGAQDGEGATGAAGTDARQGGSGQFSSDQASAETARVDADDAEEAAAASGQDGDDQGGAAGDGGPAADTAGSAKTAGGAKTAPRRRRLLPLGAAAGIAILLVWGGLAWWTTQHIASGTTVSGVDLSGLSPEQASTRLSDQIGTQLAQPVTLTVGQGSSELVPAESGVSLDAEATMDEVAGFTLNPLTIAQRLGGAQSDAVLRVDSETLTGALEDRIDSMANGAVSATVSLEGTEVTTTPAQDGVGLDVKASVAQLSQGWPLGQQSIALAEGVAVPAITDQEAKDFVDSTLSPMLSADMTITAVGTQVESKATTPTVTLAPEQTASMTSISTDGGRLTATIDTTMLHDTIVGTMGDVEKPAIDASWTIDGTQAGAAGDKPQYVAPAEGMGIDMDSLTQSLTTTAAQGTDPASRTVALPLAVLKPEDTTPEADWGVKEVVGEYATPYNADDLPRTQNLRRGAELINGSVVKPGEVFSLEEALGEVDYEHGFADAGVISNGEHVDSLGGGLSQVATTVFNAGFEAGMDDTEHHPHQYYFDRYPAGREATLWTGKLDVKFTNSTTHGVLVQAWLDGEQIHVRLWSTKYYDVTITESERYNFRPVVTERKSGPQCQPYTGGNPGFDITITRKRSHNGQAVPDDVLTTAYYPDNNIVCG</sequence>